<dbReference type="Gene3D" id="3.10.450.580">
    <property type="entry name" value="Mediator complex, subunit Med6"/>
    <property type="match status" value="1"/>
</dbReference>
<keyword evidence="9" id="KW-1185">Reference proteome</keyword>
<dbReference type="InterPro" id="IPR007018">
    <property type="entry name" value="Mediator_Med6"/>
</dbReference>
<protein>
    <recommendedName>
        <fullName evidence="6">Mediator of RNA polymerase II transcription subunit 6</fullName>
    </recommendedName>
    <alternativeName>
        <fullName evidence="6">Mediator complex subunit 6</fullName>
    </alternativeName>
</protein>
<comment type="caution">
    <text evidence="8">The sequence shown here is derived from an EMBL/GenBank/DDBJ whole genome shotgun (WGS) entry which is preliminary data.</text>
</comment>
<evidence type="ECO:0000256" key="3">
    <source>
        <dbReference type="ARBA" id="ARBA00023015"/>
    </source>
</evidence>
<proteinExistence type="inferred from homology"/>
<dbReference type="Proteomes" id="UP001642540">
    <property type="component" value="Unassembled WGS sequence"/>
</dbReference>
<evidence type="ECO:0000256" key="4">
    <source>
        <dbReference type="ARBA" id="ARBA00023163"/>
    </source>
</evidence>
<dbReference type="PANTHER" id="PTHR13104">
    <property type="entry name" value="MED-6-RELATED"/>
    <property type="match status" value="1"/>
</dbReference>
<keyword evidence="6" id="KW-0010">Activator</keyword>
<dbReference type="InterPro" id="IPR038566">
    <property type="entry name" value="Mediator_Med6_sf"/>
</dbReference>
<dbReference type="EMBL" id="CAXLJM020000046">
    <property type="protein sequence ID" value="CAL8110628.1"/>
    <property type="molecule type" value="Genomic_DNA"/>
</dbReference>
<dbReference type="Pfam" id="PF04934">
    <property type="entry name" value="Med6"/>
    <property type="match status" value="1"/>
</dbReference>
<reference evidence="8 9" key="1">
    <citation type="submission" date="2024-08" db="EMBL/GenBank/DDBJ databases">
        <authorList>
            <person name="Cucini C."/>
            <person name="Frati F."/>
        </authorList>
    </citation>
    <scope>NUCLEOTIDE SEQUENCE [LARGE SCALE GENOMIC DNA]</scope>
</reference>
<evidence type="ECO:0000256" key="7">
    <source>
        <dbReference type="SAM" id="MobiDB-lite"/>
    </source>
</evidence>
<comment type="subcellular location">
    <subcellularLocation>
        <location evidence="1 6">Nucleus</location>
    </subcellularLocation>
</comment>
<name>A0ABP1QY44_9HEXA</name>
<comment type="subunit">
    <text evidence="6">Component of the Mediator complex.</text>
</comment>
<evidence type="ECO:0000313" key="9">
    <source>
        <dbReference type="Proteomes" id="UP001642540"/>
    </source>
</evidence>
<comment type="function">
    <text evidence="6">Component of the Mediator complex, a coactivator involved in the regulated transcription of nearly all RNA polymerase II-dependent genes. Mediator functions as a bridge to convey information from gene-specific regulatory proteins to the basal RNA polymerase II transcription machinery. Mediator is recruited to promoters by direct interactions with regulatory proteins and serves as a scaffold for the assembly of a functional preinitiation complex with RNA polymerase II and the general transcription factors.</text>
</comment>
<evidence type="ECO:0000256" key="6">
    <source>
        <dbReference type="RuleBase" id="RU364143"/>
    </source>
</evidence>
<feature type="region of interest" description="Disordered" evidence="7">
    <location>
        <begin position="189"/>
        <end position="307"/>
    </location>
</feature>
<gene>
    <name evidence="6" type="primary">MED6</name>
    <name evidence="8" type="ORF">ODALV1_LOCUS14377</name>
</gene>
<evidence type="ECO:0000256" key="5">
    <source>
        <dbReference type="ARBA" id="ARBA00023242"/>
    </source>
</evidence>
<feature type="compositionally biased region" description="Polar residues" evidence="7">
    <location>
        <begin position="272"/>
        <end position="281"/>
    </location>
</feature>
<feature type="compositionally biased region" description="Polar residues" evidence="7">
    <location>
        <begin position="238"/>
        <end position="253"/>
    </location>
</feature>
<keyword evidence="3 6" id="KW-0805">Transcription regulation</keyword>
<feature type="compositionally biased region" description="Polar residues" evidence="7">
    <location>
        <begin position="195"/>
        <end position="207"/>
    </location>
</feature>
<accession>A0ABP1QY44</accession>
<keyword evidence="5 6" id="KW-0539">Nucleus</keyword>
<sequence length="307" mass="34003">MSFTDKENLLGISWCDSAWIPILNAGNVLDYFSERSNQFYDRTCNNEIVKMQRLSTDQLQNMTGMEYILLHVQEPILYVIRKQHRFSASQVTPIADYHIIAGVVYQAPDLGSVVNSRLLNSVNHLQSAFDECLSYTRYHPSKGYSWEFKDKELDEKGPKEKKPDVPSSLFQRQRVDMLLVELSKKFPPRLMQVDSGPSPSHKSQIAVNTNSNSSSSTNGTSTSTSSGDVQIKQEPNAALSNESVGGKSTSGPGSNEPPVIIKQEKIEPSMIPCTNSNSTGTGMPPINTPSGLQGPNMKPPPEKRPRL</sequence>
<feature type="compositionally biased region" description="Low complexity" evidence="7">
    <location>
        <begin position="208"/>
        <end position="227"/>
    </location>
</feature>
<keyword evidence="4 6" id="KW-0804">Transcription</keyword>
<evidence type="ECO:0000313" key="8">
    <source>
        <dbReference type="EMBL" id="CAL8110628.1"/>
    </source>
</evidence>
<comment type="similarity">
    <text evidence="2 6">Belongs to the Mediator complex subunit 6 family.</text>
</comment>
<evidence type="ECO:0000256" key="2">
    <source>
        <dbReference type="ARBA" id="ARBA00007526"/>
    </source>
</evidence>
<evidence type="ECO:0000256" key="1">
    <source>
        <dbReference type="ARBA" id="ARBA00004123"/>
    </source>
</evidence>
<organism evidence="8 9">
    <name type="scientific">Orchesella dallaii</name>
    <dbReference type="NCBI Taxonomy" id="48710"/>
    <lineage>
        <taxon>Eukaryota</taxon>
        <taxon>Metazoa</taxon>
        <taxon>Ecdysozoa</taxon>
        <taxon>Arthropoda</taxon>
        <taxon>Hexapoda</taxon>
        <taxon>Collembola</taxon>
        <taxon>Entomobryomorpha</taxon>
        <taxon>Entomobryoidea</taxon>
        <taxon>Orchesellidae</taxon>
        <taxon>Orchesellinae</taxon>
        <taxon>Orchesella</taxon>
    </lineage>
</organism>